<evidence type="ECO:0000256" key="7">
    <source>
        <dbReference type="PIRNR" id="PIRNR036427"/>
    </source>
</evidence>
<evidence type="ECO:0000256" key="8">
    <source>
        <dbReference type="RuleBase" id="RU003960"/>
    </source>
</evidence>
<feature type="domain" description="Tetrapyrrole methylase" evidence="9">
    <location>
        <begin position="7"/>
        <end position="212"/>
    </location>
</feature>
<dbReference type="PANTHER" id="PTHR43467">
    <property type="entry name" value="COBALT-PRECORRIN-2 C(20)-METHYLTRANSFERASE"/>
    <property type="match status" value="1"/>
</dbReference>
<comment type="similarity">
    <text evidence="2 7 8">Belongs to the precorrin methyltransferase family.</text>
</comment>
<dbReference type="InterPro" id="IPR000878">
    <property type="entry name" value="4pyrrol_Mease"/>
</dbReference>
<dbReference type="InterPro" id="IPR014776">
    <property type="entry name" value="4pyrrole_Mease_sub2"/>
</dbReference>
<proteinExistence type="inferred from homology"/>
<dbReference type="InterPro" id="IPR003043">
    <property type="entry name" value="Uropor_MeTrfase_CS"/>
</dbReference>
<evidence type="ECO:0000256" key="1">
    <source>
        <dbReference type="ARBA" id="ARBA00004953"/>
    </source>
</evidence>
<evidence type="ECO:0000313" key="10">
    <source>
        <dbReference type="EMBL" id="HIS65279.1"/>
    </source>
</evidence>
<keyword evidence="3" id="KW-0169">Cobalamin biosynthesis</keyword>
<comment type="caution">
    <text evidence="10">The sequence shown here is derived from an EMBL/GenBank/DDBJ whole genome shotgun (WGS) entry which is preliminary data.</text>
</comment>
<evidence type="ECO:0000256" key="5">
    <source>
        <dbReference type="ARBA" id="ARBA00022679"/>
    </source>
</evidence>
<dbReference type="PIRSF" id="PIRSF036427">
    <property type="entry name" value="Precrrn-2_mtase"/>
    <property type="match status" value="1"/>
</dbReference>
<dbReference type="Pfam" id="PF00590">
    <property type="entry name" value="TP_methylase"/>
    <property type="match status" value="1"/>
</dbReference>
<dbReference type="NCBIfam" id="TIGR01467">
    <property type="entry name" value="cobI_cbiL"/>
    <property type="match status" value="1"/>
</dbReference>
<organism evidence="10 11">
    <name type="scientific">Candidatus Avoscillospira avistercoris</name>
    <dbReference type="NCBI Taxonomy" id="2840707"/>
    <lineage>
        <taxon>Bacteria</taxon>
        <taxon>Bacillati</taxon>
        <taxon>Bacillota</taxon>
        <taxon>Clostridia</taxon>
        <taxon>Eubacteriales</taxon>
        <taxon>Oscillospiraceae</taxon>
        <taxon>Oscillospiraceae incertae sedis</taxon>
        <taxon>Candidatus Avoscillospira</taxon>
    </lineage>
</organism>
<comment type="pathway">
    <text evidence="1">Cofactor biosynthesis; adenosylcobalamin biosynthesis.</text>
</comment>
<sequence>MSTTYGTLYGVSVGPGDPELLTLKAVRIIKACPVIATPKTTGEKTLALDIAAGAVDLNGKEILPLDFPMTRDHAALRAGHRAAADAVAAHLKAGRDVALLNLGDVSVYSTFAYVKNLLEEDGFPVVMIPGVTSFCAVAATLGQSLTTMHQPVHIFPASSGPTDEALKLKGTKVLMKTGRSMPEVRAAIEAAGLKEKTGLVQNCGLPNEQVCHNLDDASDDISYFTTIIVKE</sequence>
<dbReference type="PROSITE" id="PS00840">
    <property type="entry name" value="SUMT_2"/>
    <property type="match status" value="1"/>
</dbReference>
<dbReference type="InterPro" id="IPR012382">
    <property type="entry name" value="CobI/CbiL"/>
</dbReference>
<evidence type="ECO:0000313" key="11">
    <source>
        <dbReference type="Proteomes" id="UP000886741"/>
    </source>
</evidence>
<evidence type="ECO:0000256" key="3">
    <source>
        <dbReference type="ARBA" id="ARBA00022573"/>
    </source>
</evidence>
<dbReference type="InterPro" id="IPR006364">
    <property type="entry name" value="CobI/CbiL/CobIJ_dom"/>
</dbReference>
<dbReference type="PANTHER" id="PTHR43467:SF2">
    <property type="entry name" value="COBALT-PRECORRIN-2 C(20)-METHYLTRANSFERASE"/>
    <property type="match status" value="1"/>
</dbReference>
<dbReference type="AlphaFoldDB" id="A0A9D1FAB6"/>
<gene>
    <name evidence="10" type="primary">cobI</name>
    <name evidence="10" type="ORF">IAA83_07920</name>
</gene>
<dbReference type="CDD" id="cd11645">
    <property type="entry name" value="Precorrin_2_C20_MT"/>
    <property type="match status" value="1"/>
</dbReference>
<dbReference type="GO" id="GO:0032259">
    <property type="term" value="P:methylation"/>
    <property type="evidence" value="ECO:0007669"/>
    <property type="project" value="UniProtKB-KW"/>
</dbReference>
<keyword evidence="5 8" id="KW-0808">Transferase</keyword>
<dbReference type="EC" id="2.1.1.130" evidence="10"/>
<keyword evidence="6" id="KW-0949">S-adenosyl-L-methionine</keyword>
<reference evidence="10" key="2">
    <citation type="journal article" date="2021" name="PeerJ">
        <title>Extensive microbial diversity within the chicken gut microbiome revealed by metagenomics and culture.</title>
        <authorList>
            <person name="Gilroy R."/>
            <person name="Ravi A."/>
            <person name="Getino M."/>
            <person name="Pursley I."/>
            <person name="Horton D.L."/>
            <person name="Alikhan N.F."/>
            <person name="Baker D."/>
            <person name="Gharbi K."/>
            <person name="Hall N."/>
            <person name="Watson M."/>
            <person name="Adriaenssens E.M."/>
            <person name="Foster-Nyarko E."/>
            <person name="Jarju S."/>
            <person name="Secka A."/>
            <person name="Antonio M."/>
            <person name="Oren A."/>
            <person name="Chaudhuri R.R."/>
            <person name="La Ragione R."/>
            <person name="Hildebrand F."/>
            <person name="Pallen M.J."/>
        </authorList>
    </citation>
    <scope>NUCLEOTIDE SEQUENCE</scope>
    <source>
        <strain evidence="10">ChiBcec16-1751</strain>
    </source>
</reference>
<dbReference type="GO" id="GO:0009236">
    <property type="term" value="P:cobalamin biosynthetic process"/>
    <property type="evidence" value="ECO:0007669"/>
    <property type="project" value="UniProtKB-UniRule"/>
</dbReference>
<dbReference type="Gene3D" id="3.30.950.10">
    <property type="entry name" value="Methyltransferase, Cobalt-precorrin-4 Transmethylase, Domain 2"/>
    <property type="match status" value="1"/>
</dbReference>
<dbReference type="Proteomes" id="UP000886741">
    <property type="component" value="Unassembled WGS sequence"/>
</dbReference>
<dbReference type="EMBL" id="DVJJ01000118">
    <property type="protein sequence ID" value="HIS65279.1"/>
    <property type="molecule type" value="Genomic_DNA"/>
</dbReference>
<accession>A0A9D1FAB6</accession>
<evidence type="ECO:0000256" key="2">
    <source>
        <dbReference type="ARBA" id="ARBA00005879"/>
    </source>
</evidence>
<keyword evidence="4 8" id="KW-0489">Methyltransferase</keyword>
<evidence type="ECO:0000256" key="4">
    <source>
        <dbReference type="ARBA" id="ARBA00022603"/>
    </source>
</evidence>
<dbReference type="Gene3D" id="3.40.1010.10">
    <property type="entry name" value="Cobalt-precorrin-4 Transmethylase, Domain 1"/>
    <property type="match status" value="1"/>
</dbReference>
<reference evidence="10" key="1">
    <citation type="submission" date="2020-10" db="EMBL/GenBank/DDBJ databases">
        <authorList>
            <person name="Gilroy R."/>
        </authorList>
    </citation>
    <scope>NUCLEOTIDE SEQUENCE</scope>
    <source>
        <strain evidence="10">ChiBcec16-1751</strain>
    </source>
</reference>
<dbReference type="InterPro" id="IPR035996">
    <property type="entry name" value="4pyrrol_Methylase_sf"/>
</dbReference>
<name>A0A9D1FAB6_9FIRM</name>
<dbReference type="SUPFAM" id="SSF53790">
    <property type="entry name" value="Tetrapyrrole methylase"/>
    <property type="match status" value="1"/>
</dbReference>
<evidence type="ECO:0000256" key="6">
    <source>
        <dbReference type="ARBA" id="ARBA00022691"/>
    </source>
</evidence>
<protein>
    <submittedName>
        <fullName evidence="10">Precorrin-2 C(20)-methyltransferase</fullName>
        <ecNumber evidence="10">2.1.1.130</ecNumber>
    </submittedName>
</protein>
<dbReference type="InterPro" id="IPR014777">
    <property type="entry name" value="4pyrrole_Mease_sub1"/>
</dbReference>
<dbReference type="GO" id="GO:0030788">
    <property type="term" value="F:precorrin-2 C20-methyltransferase activity"/>
    <property type="evidence" value="ECO:0007669"/>
    <property type="project" value="UniProtKB-EC"/>
</dbReference>
<evidence type="ECO:0000259" key="9">
    <source>
        <dbReference type="Pfam" id="PF00590"/>
    </source>
</evidence>